<evidence type="ECO:0000256" key="6">
    <source>
        <dbReference type="ARBA" id="ARBA00023136"/>
    </source>
</evidence>
<feature type="transmembrane region" description="Helical" evidence="7">
    <location>
        <begin position="210"/>
        <end position="236"/>
    </location>
</feature>
<feature type="transmembrane region" description="Helical" evidence="7">
    <location>
        <begin position="348"/>
        <end position="365"/>
    </location>
</feature>
<protein>
    <submittedName>
        <fullName evidence="9">Multidrug resistance protein</fullName>
    </submittedName>
</protein>
<feature type="transmembrane region" description="Helical" evidence="7">
    <location>
        <begin position="106"/>
        <end position="127"/>
    </location>
</feature>
<feature type="transmembrane region" description="Helical" evidence="7">
    <location>
        <begin position="51"/>
        <end position="69"/>
    </location>
</feature>
<organism evidence="9 10">
    <name type="scientific">Ruegeria faecimaris</name>
    <dbReference type="NCBI Taxonomy" id="686389"/>
    <lineage>
        <taxon>Bacteria</taxon>
        <taxon>Pseudomonadati</taxon>
        <taxon>Pseudomonadota</taxon>
        <taxon>Alphaproteobacteria</taxon>
        <taxon>Rhodobacterales</taxon>
        <taxon>Roseobacteraceae</taxon>
        <taxon>Ruegeria</taxon>
    </lineage>
</organism>
<evidence type="ECO:0000259" key="8">
    <source>
        <dbReference type="PROSITE" id="PS50850"/>
    </source>
</evidence>
<dbReference type="GO" id="GO:0016020">
    <property type="term" value="C:membrane"/>
    <property type="evidence" value="ECO:0007669"/>
    <property type="project" value="UniProtKB-SubCell"/>
</dbReference>
<reference evidence="9 10" key="1">
    <citation type="submission" date="2017-05" db="EMBL/GenBank/DDBJ databases">
        <authorList>
            <person name="Varghese N."/>
            <person name="Submissions S."/>
        </authorList>
    </citation>
    <scope>NUCLEOTIDE SEQUENCE [LARGE SCALE GENOMIC DNA]</scope>
    <source>
        <strain evidence="9 10">DSM 28009</strain>
    </source>
</reference>
<dbReference type="PANTHER" id="PTHR42718:SF46">
    <property type="entry name" value="BLR6921 PROTEIN"/>
    <property type="match status" value="1"/>
</dbReference>
<dbReference type="Gene3D" id="1.20.1720.10">
    <property type="entry name" value="Multidrug resistance protein D"/>
    <property type="match status" value="1"/>
</dbReference>
<dbReference type="Pfam" id="PF07690">
    <property type="entry name" value="MFS_1"/>
    <property type="match status" value="1"/>
</dbReference>
<feature type="transmembrane region" description="Helical" evidence="7">
    <location>
        <begin position="81"/>
        <end position="100"/>
    </location>
</feature>
<dbReference type="Proteomes" id="UP000319555">
    <property type="component" value="Unassembled WGS sequence"/>
</dbReference>
<name>A0A521E9B7_9RHOB</name>
<dbReference type="InterPro" id="IPR036259">
    <property type="entry name" value="MFS_trans_sf"/>
</dbReference>
<gene>
    <name evidence="9" type="ORF">SAMN06265380_11019</name>
</gene>
<keyword evidence="2" id="KW-0813">Transport</keyword>
<evidence type="ECO:0000256" key="4">
    <source>
        <dbReference type="ARBA" id="ARBA00022692"/>
    </source>
</evidence>
<keyword evidence="5 7" id="KW-1133">Transmembrane helix</keyword>
<keyword evidence="6 7" id="KW-0472">Membrane</keyword>
<proteinExistence type="predicted"/>
<sequence length="415" mass="42799">MHIKSNALKTTRPGALLCFSLSMLLASLGTSIANIALPAIAQDLKAQVHQVQWVVIAYLATLTLFSVLAGRLGDRFGRQQMLIFGLILFALASAFCGLAPNLKVLSAARSLQGIGAAFLMVLTVALVRDIFQTERVGQAMGLLGTMSAVGTALGPSLGGVLIGKLGWQGVFFVLVPMSLTTAILAVRLLPASVSSGITPLVGLTALRKSGAIPGLAANFLVANVMLTTLLIGPFFLGQSLGLSAAKVGLVMSVGPIISIFLGVPSGRLVDAWVAARVLSLGLIALTTGTFALAVLPVAFGVIGYIGAISILTPGYQLFQAANNTMIMVGVRADQRGTVSGLLGLSRNLGLIFGASVMGTVFSFGIGARTVEAASAEAIANGMQLTFVICGVLAIVAYWLSRRTSLKSITSKTVAR</sequence>
<evidence type="ECO:0000256" key="5">
    <source>
        <dbReference type="ARBA" id="ARBA00022989"/>
    </source>
</evidence>
<dbReference type="GO" id="GO:0022857">
    <property type="term" value="F:transmembrane transporter activity"/>
    <property type="evidence" value="ECO:0007669"/>
    <property type="project" value="InterPro"/>
</dbReference>
<dbReference type="InterPro" id="IPR020846">
    <property type="entry name" value="MFS_dom"/>
</dbReference>
<feature type="transmembrane region" description="Helical" evidence="7">
    <location>
        <begin position="169"/>
        <end position="189"/>
    </location>
</feature>
<dbReference type="PANTHER" id="PTHR42718">
    <property type="entry name" value="MAJOR FACILITATOR SUPERFAMILY MULTIDRUG TRANSPORTER MFSC"/>
    <property type="match status" value="1"/>
</dbReference>
<dbReference type="RefSeq" id="WP_221929490.1">
    <property type="nucleotide sequence ID" value="NZ_FXTE01000010.1"/>
</dbReference>
<evidence type="ECO:0000256" key="1">
    <source>
        <dbReference type="ARBA" id="ARBA00004651"/>
    </source>
</evidence>
<dbReference type="CDD" id="cd17321">
    <property type="entry name" value="MFS_MMR_MDR_like"/>
    <property type="match status" value="1"/>
</dbReference>
<evidence type="ECO:0000256" key="7">
    <source>
        <dbReference type="SAM" id="Phobius"/>
    </source>
</evidence>
<feature type="transmembrane region" description="Helical" evidence="7">
    <location>
        <begin position="273"/>
        <end position="295"/>
    </location>
</feature>
<feature type="transmembrane region" description="Helical" evidence="7">
    <location>
        <begin position="139"/>
        <end position="163"/>
    </location>
</feature>
<evidence type="ECO:0000256" key="2">
    <source>
        <dbReference type="ARBA" id="ARBA00022448"/>
    </source>
</evidence>
<dbReference type="PROSITE" id="PS50850">
    <property type="entry name" value="MFS"/>
    <property type="match status" value="1"/>
</dbReference>
<feature type="transmembrane region" description="Helical" evidence="7">
    <location>
        <begin position="242"/>
        <end position="261"/>
    </location>
</feature>
<dbReference type="InterPro" id="IPR011701">
    <property type="entry name" value="MFS"/>
</dbReference>
<feature type="transmembrane region" description="Helical" evidence="7">
    <location>
        <begin position="377"/>
        <end position="399"/>
    </location>
</feature>
<dbReference type="AlphaFoldDB" id="A0A521E9B7"/>
<keyword evidence="10" id="KW-1185">Reference proteome</keyword>
<keyword evidence="3" id="KW-1003">Cell membrane</keyword>
<feature type="transmembrane region" description="Helical" evidence="7">
    <location>
        <begin position="301"/>
        <end position="318"/>
    </location>
</feature>
<feature type="domain" description="Major facilitator superfamily (MFS) profile" evidence="8">
    <location>
        <begin position="15"/>
        <end position="408"/>
    </location>
</feature>
<evidence type="ECO:0000313" key="9">
    <source>
        <dbReference type="EMBL" id="SMO80352.1"/>
    </source>
</evidence>
<dbReference type="SUPFAM" id="SSF103473">
    <property type="entry name" value="MFS general substrate transporter"/>
    <property type="match status" value="1"/>
</dbReference>
<evidence type="ECO:0000256" key="3">
    <source>
        <dbReference type="ARBA" id="ARBA00022475"/>
    </source>
</evidence>
<comment type="subcellular location">
    <subcellularLocation>
        <location evidence="1">Cell membrane</location>
        <topology evidence="1">Multi-pass membrane protein</topology>
    </subcellularLocation>
</comment>
<accession>A0A521E9B7</accession>
<evidence type="ECO:0000313" key="10">
    <source>
        <dbReference type="Proteomes" id="UP000319555"/>
    </source>
</evidence>
<dbReference type="EMBL" id="FXTE01000010">
    <property type="protein sequence ID" value="SMO80352.1"/>
    <property type="molecule type" value="Genomic_DNA"/>
</dbReference>
<dbReference type="PRINTS" id="PR01036">
    <property type="entry name" value="TCRTETB"/>
</dbReference>
<keyword evidence="4 7" id="KW-0812">Transmembrane</keyword>